<sequence length="376" mass="42894">MRKLLRRRRRCELYLEKSPCTFDAKAALAGNILPGNILQRVRNLFPASQKFTNRRHHAAQAHEKKDGRCLFVSNVLEAENTFEELTSFFLSFDLSPSAKAKPLPVRKEAGVDSVQSKRNKAKRKKLQDGYGEDDTPKAFARLMQFRSTGKGPKGLDNGNAPKSKKRKLGQDTPNKASENTAPPVPKIQPGERMSDFAARVNQALPISGLAQKGRTAEGVKERMTKHEKKLRKLQAEWRKEEARIREKEEEERELAEEEQDELDAMWEDKTSEIPVKGKKGKRRKLVGEQGDDNGDPWEVLKANREQPKGLHDVVQEPPQFTRIPKEKFKVKNGARVQVLEVPNAAGSLRRREELGETRKSIIESYRKLMDEKRNNS</sequence>
<dbReference type="Proteomes" id="UP000250078">
    <property type="component" value="Unassembled WGS sequence"/>
</dbReference>
<gene>
    <name evidence="1" type="ORF">K441DRAFT_742150</name>
</gene>
<organism evidence="1 2">
    <name type="scientific">Cenococcum geophilum 1.58</name>
    <dbReference type="NCBI Taxonomy" id="794803"/>
    <lineage>
        <taxon>Eukaryota</taxon>
        <taxon>Fungi</taxon>
        <taxon>Dikarya</taxon>
        <taxon>Ascomycota</taxon>
        <taxon>Pezizomycotina</taxon>
        <taxon>Dothideomycetes</taxon>
        <taxon>Pleosporomycetidae</taxon>
        <taxon>Gloniales</taxon>
        <taxon>Gloniaceae</taxon>
        <taxon>Cenococcum</taxon>
    </lineage>
</organism>
<keyword evidence="2" id="KW-1185">Reference proteome</keyword>
<protein>
    <submittedName>
        <fullName evidence="1">Uncharacterized protein</fullName>
    </submittedName>
</protein>
<accession>A0ACC8EMF7</accession>
<evidence type="ECO:0000313" key="1">
    <source>
        <dbReference type="EMBL" id="OCK87505.1"/>
    </source>
</evidence>
<proteinExistence type="predicted"/>
<name>A0ACC8EMF7_9PEZI</name>
<evidence type="ECO:0000313" key="2">
    <source>
        <dbReference type="Proteomes" id="UP000250078"/>
    </source>
</evidence>
<dbReference type="EMBL" id="KV748260">
    <property type="protein sequence ID" value="OCK87505.1"/>
    <property type="molecule type" value="Genomic_DNA"/>
</dbReference>
<reference evidence="1 2" key="1">
    <citation type="journal article" date="2016" name="Nat. Commun.">
        <title>Ectomycorrhizal ecology is imprinted in the genome of the dominant symbiotic fungus Cenococcum geophilum.</title>
        <authorList>
            <consortium name="DOE Joint Genome Institute"/>
            <person name="Peter M."/>
            <person name="Kohler A."/>
            <person name="Ohm R.A."/>
            <person name="Kuo A."/>
            <person name="Krutzmann J."/>
            <person name="Morin E."/>
            <person name="Arend M."/>
            <person name="Barry K.W."/>
            <person name="Binder M."/>
            <person name="Choi C."/>
            <person name="Clum A."/>
            <person name="Copeland A."/>
            <person name="Grisel N."/>
            <person name="Haridas S."/>
            <person name="Kipfer T."/>
            <person name="LaButti K."/>
            <person name="Lindquist E."/>
            <person name="Lipzen A."/>
            <person name="Maire R."/>
            <person name="Meier B."/>
            <person name="Mihaltcheva S."/>
            <person name="Molinier V."/>
            <person name="Murat C."/>
            <person name="Poggeler S."/>
            <person name="Quandt C.A."/>
            <person name="Sperisen C."/>
            <person name="Tritt A."/>
            <person name="Tisserant E."/>
            <person name="Crous P.W."/>
            <person name="Henrissat B."/>
            <person name="Nehls U."/>
            <person name="Egli S."/>
            <person name="Spatafora J.W."/>
            <person name="Grigoriev I.V."/>
            <person name="Martin F.M."/>
        </authorList>
    </citation>
    <scope>NUCLEOTIDE SEQUENCE [LARGE SCALE GENOMIC DNA]</scope>
    <source>
        <strain evidence="1 2">1.58</strain>
    </source>
</reference>